<dbReference type="CDD" id="cd06423">
    <property type="entry name" value="CESA_like"/>
    <property type="match status" value="1"/>
</dbReference>
<dbReference type="InterPro" id="IPR029044">
    <property type="entry name" value="Nucleotide-diphossugar_trans"/>
</dbReference>
<protein>
    <submittedName>
        <fullName evidence="6">Glycosyl transferase family 2</fullName>
    </submittedName>
</protein>
<evidence type="ECO:0000256" key="1">
    <source>
        <dbReference type="ARBA" id="ARBA00006739"/>
    </source>
</evidence>
<dbReference type="Proteomes" id="UP000245125">
    <property type="component" value="Unassembled WGS sequence"/>
</dbReference>
<feature type="transmembrane region" description="Helical" evidence="4">
    <location>
        <begin position="433"/>
        <end position="454"/>
    </location>
</feature>
<reference evidence="7" key="1">
    <citation type="submission" date="2018-03" db="EMBL/GenBank/DDBJ databases">
        <authorList>
            <person name="Zecchin S."/>
        </authorList>
    </citation>
    <scope>NUCLEOTIDE SEQUENCE [LARGE SCALE GENOMIC DNA]</scope>
</reference>
<dbReference type="PANTHER" id="PTHR43630:SF1">
    <property type="entry name" value="POLY-BETA-1,6-N-ACETYL-D-GLUCOSAMINE SYNTHASE"/>
    <property type="match status" value="1"/>
</dbReference>
<feature type="domain" description="Glycosyltransferase 2-like" evidence="5">
    <location>
        <begin position="111"/>
        <end position="284"/>
    </location>
</feature>
<evidence type="ECO:0000313" key="7">
    <source>
        <dbReference type="Proteomes" id="UP000245125"/>
    </source>
</evidence>
<comment type="similarity">
    <text evidence="1">Belongs to the glycosyltransferase 2 family.</text>
</comment>
<keyword evidence="4" id="KW-0812">Transmembrane</keyword>
<keyword evidence="3 6" id="KW-0808">Transferase</keyword>
<keyword evidence="4" id="KW-0472">Membrane</keyword>
<evidence type="ECO:0000256" key="3">
    <source>
        <dbReference type="ARBA" id="ARBA00022679"/>
    </source>
</evidence>
<sequence length="466" mass="53443">MREISIHGKRSIGIFDQFKTWDESKGKHIYIPVKFKLVLSFLFACVWFGVSVWLAYPWLRDLEAKVGLPLAWFIICGIAFVPGLANAFIVSGLFLDNRPQFKKDKPLPPISVIVCAYNEENTIKETIYSIISQEYPSPVEVIVVNDGSTDRTEEVTLRAIAENRAKNFGMRLVTLAQNGGKANALNEGLEEASHEYIVTVDADSYLHKDALFNLVNHMIHSSGETVAVAGAVLVKNSRNNWITKLQEWDYFHGIAVVKRIQSLYQGTLVAQGAFSCLKRSAINECGPWRDTMGEDIVLTWGFHSRGYKVKYAENAIIFTDVPETYKKFYRQRRRWARGLIEAFKQHPLVLVKPRMNLPFIWYNLLFPYLDFVYMFFFIPGIFLAVFFHNYIIVGLMTLLLLPLALLINALMFYKQSRVFKLMGLKVRKNLIGFLFYMLIYQLIMTPACLAGYGAEFVNRKKAWGTK</sequence>
<keyword evidence="2" id="KW-0328">Glycosyltransferase</keyword>
<accession>A0A2U3QEU2</accession>
<proteinExistence type="inferred from homology"/>
<dbReference type="Gene3D" id="3.90.550.10">
    <property type="entry name" value="Spore Coat Polysaccharide Biosynthesis Protein SpsA, Chain A"/>
    <property type="match status" value="1"/>
</dbReference>
<dbReference type="AlphaFoldDB" id="A0A2U3QEU2"/>
<feature type="transmembrane region" description="Helical" evidence="4">
    <location>
        <begin position="71"/>
        <end position="95"/>
    </location>
</feature>
<feature type="transmembrane region" description="Helical" evidence="4">
    <location>
        <begin position="390"/>
        <end position="413"/>
    </location>
</feature>
<name>A0A2U3QEU2_9BACT</name>
<dbReference type="PANTHER" id="PTHR43630">
    <property type="entry name" value="POLY-BETA-1,6-N-ACETYL-D-GLUCOSAMINE SYNTHASE"/>
    <property type="match status" value="1"/>
</dbReference>
<evidence type="ECO:0000259" key="5">
    <source>
        <dbReference type="Pfam" id="PF00535"/>
    </source>
</evidence>
<keyword evidence="4" id="KW-1133">Transmembrane helix</keyword>
<dbReference type="GO" id="GO:0016757">
    <property type="term" value="F:glycosyltransferase activity"/>
    <property type="evidence" value="ECO:0007669"/>
    <property type="project" value="UniProtKB-KW"/>
</dbReference>
<dbReference type="EMBL" id="OUUY01000030">
    <property type="protein sequence ID" value="SPP99865.1"/>
    <property type="molecule type" value="Genomic_DNA"/>
</dbReference>
<organism evidence="6 7">
    <name type="scientific">Candidatus Sulfobium mesophilum</name>
    <dbReference type="NCBI Taxonomy" id="2016548"/>
    <lineage>
        <taxon>Bacteria</taxon>
        <taxon>Pseudomonadati</taxon>
        <taxon>Nitrospirota</taxon>
        <taxon>Nitrospiria</taxon>
        <taxon>Nitrospirales</taxon>
        <taxon>Nitrospiraceae</taxon>
        <taxon>Candidatus Sulfobium</taxon>
    </lineage>
</organism>
<feature type="transmembrane region" description="Helical" evidence="4">
    <location>
        <begin position="37"/>
        <end position="59"/>
    </location>
</feature>
<dbReference type="SUPFAM" id="SSF53448">
    <property type="entry name" value="Nucleotide-diphospho-sugar transferases"/>
    <property type="match status" value="1"/>
</dbReference>
<evidence type="ECO:0000256" key="2">
    <source>
        <dbReference type="ARBA" id="ARBA00022676"/>
    </source>
</evidence>
<dbReference type="Pfam" id="PF00535">
    <property type="entry name" value="Glycos_transf_2"/>
    <property type="match status" value="1"/>
</dbReference>
<dbReference type="InterPro" id="IPR001173">
    <property type="entry name" value="Glyco_trans_2-like"/>
</dbReference>
<evidence type="ECO:0000313" key="6">
    <source>
        <dbReference type="EMBL" id="SPP99865.1"/>
    </source>
</evidence>
<evidence type="ECO:0000256" key="4">
    <source>
        <dbReference type="SAM" id="Phobius"/>
    </source>
</evidence>
<keyword evidence="7" id="KW-1185">Reference proteome</keyword>
<feature type="transmembrane region" description="Helical" evidence="4">
    <location>
        <begin position="360"/>
        <end position="384"/>
    </location>
</feature>
<gene>
    <name evidence="6" type="ORF">NBG4_1250004</name>
</gene>